<reference evidence="1" key="1">
    <citation type="journal article" date="2015" name="Nature">
        <title>Complex archaea that bridge the gap between prokaryotes and eukaryotes.</title>
        <authorList>
            <person name="Spang A."/>
            <person name="Saw J.H."/>
            <person name="Jorgensen S.L."/>
            <person name="Zaremba-Niedzwiedzka K."/>
            <person name="Martijn J."/>
            <person name="Lind A.E."/>
            <person name="van Eijk R."/>
            <person name="Schleper C."/>
            <person name="Guy L."/>
            <person name="Ettema T.J."/>
        </authorList>
    </citation>
    <scope>NUCLEOTIDE SEQUENCE</scope>
</reference>
<accession>A0A0F8VNY9</accession>
<name>A0A0F8VNY9_9ZZZZ</name>
<sequence>MDEDQYAAPTVLWACMDGEREFAYVHGRSRAQAARAAKRLYKHEGPLRKCEAVGGGPVVVGDDR</sequence>
<protein>
    <submittedName>
        <fullName evidence="1">Uncharacterized protein</fullName>
    </submittedName>
</protein>
<organism evidence="1">
    <name type="scientific">marine sediment metagenome</name>
    <dbReference type="NCBI Taxonomy" id="412755"/>
    <lineage>
        <taxon>unclassified sequences</taxon>
        <taxon>metagenomes</taxon>
        <taxon>ecological metagenomes</taxon>
    </lineage>
</organism>
<proteinExistence type="predicted"/>
<gene>
    <name evidence="1" type="ORF">LCGC14_3164470</name>
</gene>
<dbReference type="AlphaFoldDB" id="A0A0F8VNY9"/>
<evidence type="ECO:0000313" key="1">
    <source>
        <dbReference type="EMBL" id="KKK46048.1"/>
    </source>
</evidence>
<comment type="caution">
    <text evidence="1">The sequence shown here is derived from an EMBL/GenBank/DDBJ whole genome shotgun (WGS) entry which is preliminary data.</text>
</comment>
<dbReference type="EMBL" id="LAZR01070039">
    <property type="protein sequence ID" value="KKK46048.1"/>
    <property type="molecule type" value="Genomic_DNA"/>
</dbReference>